<keyword evidence="2" id="KW-0175">Coiled coil</keyword>
<dbReference type="OrthoDB" id="9763546at2"/>
<dbReference type="KEGG" id="azz:DEW08_27515"/>
<protein>
    <submittedName>
        <fullName evidence="3">Secretion protein HylD</fullName>
    </submittedName>
</protein>
<dbReference type="EMBL" id="CP029357">
    <property type="protein sequence ID" value="AWK89824.1"/>
    <property type="molecule type" value="Genomic_DNA"/>
</dbReference>
<keyword evidence="4" id="KW-1185">Reference proteome</keyword>
<evidence type="ECO:0000313" key="4">
    <source>
        <dbReference type="Proteomes" id="UP000245629"/>
    </source>
</evidence>
<dbReference type="SUPFAM" id="SSF111369">
    <property type="entry name" value="HlyD-like secretion proteins"/>
    <property type="match status" value="1"/>
</dbReference>
<name>A0A2S2CZ82_9PROT</name>
<evidence type="ECO:0000256" key="1">
    <source>
        <dbReference type="ARBA" id="ARBA00004196"/>
    </source>
</evidence>
<comment type="subcellular location">
    <subcellularLocation>
        <location evidence="1">Cell envelope</location>
    </subcellularLocation>
</comment>
<dbReference type="AlphaFoldDB" id="A0A2S2CZ82"/>
<evidence type="ECO:0000313" key="3">
    <source>
        <dbReference type="EMBL" id="AWK89824.1"/>
    </source>
</evidence>
<sequence length="444" mass="48173">MDAHVLASLLHLGRRARQAQDQAELRFVLVNETHGLAPYRQAALWIKGGGIAALSGVVSVEANAPYVQWLGGVCRHLEETGSAAAPRLLQADDLRQRDVAEWGDWLPSEALWLPLPAVGPSFPGGALLLARDDPWTGPEAALLAEWAEMWAAAYALRQGSRLGRLKALLGGGGRRRLSPPLLVLAALAVLAVVPVRLTVLAPAEIVPLDPFIVRSPLDGVIDHLTVVPNQRVRADEPLFEFDRTTIGNKLLVAEKTLETVRAEYRQRAQQALFDEASKAQLAVLRGQVAEKELEVEYLRKLDGRSIMAAPRDGVVLFDDPAEWIGRPVVTGERVMVVAVEGEVEVEAWLSPANAVDLEQGAPVTVYLNADPLSPVSAHLRSVAHEAARRPDGTYAYRVRATLAQAQAAARTGLKGTAKLEGEKVPLVYWVLRRPLADARAWLGV</sequence>
<dbReference type="InterPro" id="IPR050465">
    <property type="entry name" value="UPF0194_transport"/>
</dbReference>
<proteinExistence type="predicted"/>
<dbReference type="Gene3D" id="2.40.30.170">
    <property type="match status" value="1"/>
</dbReference>
<accession>A0A2S2CZ82</accession>
<dbReference type="Proteomes" id="UP000245629">
    <property type="component" value="Plasmid unnamed2"/>
</dbReference>
<reference evidence="4" key="1">
    <citation type="submission" date="2018-05" db="EMBL/GenBank/DDBJ databases">
        <title>Azospirillum thermophila sp. nov., a novel isolated from hot spring.</title>
        <authorList>
            <person name="Zhao Z."/>
        </authorList>
    </citation>
    <scope>NUCLEOTIDE SEQUENCE [LARGE SCALE GENOMIC DNA]</scope>
    <source>
        <strain evidence="4">CFH 70021</strain>
        <plasmid evidence="4">unnamed2</plasmid>
    </source>
</reference>
<dbReference type="PANTHER" id="PTHR32347:SF23">
    <property type="entry name" value="BLL5650 PROTEIN"/>
    <property type="match status" value="1"/>
</dbReference>
<dbReference type="GO" id="GO:0030313">
    <property type="term" value="C:cell envelope"/>
    <property type="evidence" value="ECO:0007669"/>
    <property type="project" value="UniProtKB-SubCell"/>
</dbReference>
<evidence type="ECO:0000256" key="2">
    <source>
        <dbReference type="ARBA" id="ARBA00023054"/>
    </source>
</evidence>
<dbReference type="PANTHER" id="PTHR32347">
    <property type="entry name" value="EFFLUX SYSTEM COMPONENT YKNX-RELATED"/>
    <property type="match status" value="1"/>
</dbReference>
<geneLocation type="plasmid" evidence="3 4">
    <name>unnamed2</name>
</geneLocation>
<gene>
    <name evidence="3" type="ORF">DEW08_27515</name>
</gene>
<keyword evidence="3" id="KW-0614">Plasmid</keyword>
<organism evidence="3 4">
    <name type="scientific">Azospirillum thermophilum</name>
    <dbReference type="NCBI Taxonomy" id="2202148"/>
    <lineage>
        <taxon>Bacteria</taxon>
        <taxon>Pseudomonadati</taxon>
        <taxon>Pseudomonadota</taxon>
        <taxon>Alphaproteobacteria</taxon>
        <taxon>Rhodospirillales</taxon>
        <taxon>Azospirillaceae</taxon>
        <taxon>Azospirillum</taxon>
    </lineage>
</organism>